<accession>A0ABR0NSK2</accession>
<evidence type="ECO:0000313" key="5">
    <source>
        <dbReference type="Proteomes" id="UP001358586"/>
    </source>
</evidence>
<evidence type="ECO:0000256" key="2">
    <source>
        <dbReference type="SAM" id="MobiDB-lite"/>
    </source>
</evidence>
<dbReference type="PROSITE" id="PS50082">
    <property type="entry name" value="WD_REPEATS_2"/>
    <property type="match status" value="3"/>
</dbReference>
<feature type="region of interest" description="Disordered" evidence="2">
    <location>
        <begin position="1058"/>
        <end position="1078"/>
    </location>
</feature>
<feature type="repeat" description="WD" evidence="1">
    <location>
        <begin position="692"/>
        <end position="725"/>
    </location>
</feature>
<feature type="compositionally biased region" description="Acidic residues" evidence="2">
    <location>
        <begin position="1064"/>
        <end position="1078"/>
    </location>
</feature>
<keyword evidence="1" id="KW-0853">WD repeat</keyword>
<dbReference type="Proteomes" id="UP001358586">
    <property type="component" value="Chromosome 9"/>
</dbReference>
<dbReference type="Pfam" id="PF00400">
    <property type="entry name" value="WD40"/>
    <property type="match status" value="2"/>
</dbReference>
<proteinExistence type="predicted"/>
<protein>
    <recommendedName>
        <fullName evidence="3">MABP1/WDR62 second WD40 domain-containing protein</fullName>
    </recommendedName>
</protein>
<name>A0ABR0NSK2_GOSAR</name>
<dbReference type="InterPro" id="IPR001680">
    <property type="entry name" value="WD40_rpt"/>
</dbReference>
<dbReference type="SMART" id="SM00320">
    <property type="entry name" value="WD40"/>
    <property type="match status" value="12"/>
</dbReference>
<keyword evidence="5" id="KW-1185">Reference proteome</keyword>
<sequence length="1364" mass="149879">MKTNRKLKKSDPASSKLVLKEIIGLTTKNANGLAGAVSTSSFVYVAGCVAVVYDAESGTQLHLMLSHRMAKPLSCVAMSRDGRFIAAGESGPQPSVLVWDYVTRTFISELKGHIYGIECIAFSPDGKHLVSVGGYIYLWDWRSGILVTKLKASSSCSSVTSVTFSSDANYIVTAGKKHLKFWAVGASPRTRMNKGTVSLSIHAKPINLGPQKGSSFISVSSAIWTDGSVVNCDQVDELFPIYALTDAGVLCLIDSGLSLRNSVDLKVEKGFALSASSKLIACACSNGQVQLFNVEDLGYVGSLLYSKAKSCHGEIDLFFPKAGENNFQLARILPDAVACQFISEKLVVIYGDHSLHIWNFYQENEATRSFALISHSACIWDIKNLCCEKMHDPYLMCAAKGCSGGVSFATCSADGTVRLWDLVLQPDLLRDNADNNYVITEAEGIINIVSAGSFEIATEDTAFGNLGLRSMAISSDGKYMAVGDCEGNLHIYDLHNSDYTCIKDSHDAEILSLSFSVSSTKDIDSGGNDNHYLLASGGRDRIIHLYDVKRNFELIGSIDDHSAAVTSVKLVCNGCKILSCSADRSLVFRDVCLTDNRCKVSRRHHQMASNGTVYDMSVDPEMEAVVTAGQDKKINIFDMASGKLIRSFKQNKDFGDPIKVTMDPSGSYFVCSFSNKSMCVYDFTTGEMIAQAVGHGEVVTGVIFLPDCKHIVSVGGDGCIFVWKIPPRLASRMLQKVKEKSLSLSPRTICMPAAFNQTINDGEGNKSCRIDLKDSLLAERSSQLKQRANYRGWDSQETYAFKLSISRLPKWAQDKVTRSDFVQRNLEFTSPQQMQEEPKISSRLISSGGDHGSLCHEHQNPSIPWSGGNNSCLSSLHSSSNVTKSESSASPDEIVSSSAVEDHWFTVYNVRLDLLNSPEVQNLKDVQMPVSSPKLVQGLAEMPSESEKSLGHRSHFIDVEPGTMDVATFHMKSEDSDLFKEHFGNLSAILKVEKRQSSTRRRYSSQYFVRRDYLVGCKRLFNPSSQKNESATNMSLEEVAGSIDQDLNSTKCSLTQSYALSNDEKDEEDSSTIDEESEVGEKIRACREALLSLDIAAENVFQRRKSLDRSSSIVNTAAAVVVEMDEMKSVSNAKVSPATVYYVKGPKLDVLDIDSNSNSLRAIVGQLDERKLVSNAKVFPATVDYINGSKLGVLDGDSNSNSLRDESLPGGLTQIRIIILNLLLGEESLDMSSSIREERVSIGLAAIVAEMHEMKLISNAKVSAATVDYIDGTKLVVPDRDSNSNSSRDHRFGNRERKGLSKKSWRWSKAWNIFWFIKKSVKKDEDGDRYSRTKDVSRGSYLESWPKLRGERNGDVRGGFDPKI</sequence>
<feature type="repeat" description="WD" evidence="1">
    <location>
        <begin position="408"/>
        <end position="422"/>
    </location>
</feature>
<dbReference type="PANTHER" id="PTHR45589:SF1">
    <property type="entry name" value="WD REPEAT DOMAIN 62, ISOFORM G"/>
    <property type="match status" value="1"/>
</dbReference>
<comment type="caution">
    <text evidence="4">The sequence shown here is derived from an EMBL/GenBank/DDBJ whole genome shotgun (WGS) entry which is preliminary data.</text>
</comment>
<dbReference type="SUPFAM" id="SSF50998">
    <property type="entry name" value="Quinoprotein alcohol dehydrogenase-like"/>
    <property type="match status" value="2"/>
</dbReference>
<evidence type="ECO:0000256" key="1">
    <source>
        <dbReference type="PROSITE-ProRule" id="PRU00221"/>
    </source>
</evidence>
<dbReference type="Pfam" id="PF05340">
    <property type="entry name" value="DUF740"/>
    <property type="match status" value="2"/>
</dbReference>
<dbReference type="PANTHER" id="PTHR45589">
    <property type="entry name" value="WD REPEAT DOMAIN 62, ISOFORM G"/>
    <property type="match status" value="1"/>
</dbReference>
<organism evidence="4 5">
    <name type="scientific">Gossypium arboreum</name>
    <name type="common">Tree cotton</name>
    <name type="synonym">Gossypium nanking</name>
    <dbReference type="NCBI Taxonomy" id="29729"/>
    <lineage>
        <taxon>Eukaryota</taxon>
        <taxon>Viridiplantae</taxon>
        <taxon>Streptophyta</taxon>
        <taxon>Embryophyta</taxon>
        <taxon>Tracheophyta</taxon>
        <taxon>Spermatophyta</taxon>
        <taxon>Magnoliopsida</taxon>
        <taxon>eudicotyledons</taxon>
        <taxon>Gunneridae</taxon>
        <taxon>Pentapetalae</taxon>
        <taxon>rosids</taxon>
        <taxon>malvids</taxon>
        <taxon>Malvales</taxon>
        <taxon>Malvaceae</taxon>
        <taxon>Malvoideae</taxon>
        <taxon>Gossypium</taxon>
    </lineage>
</organism>
<evidence type="ECO:0000313" key="4">
    <source>
        <dbReference type="EMBL" id="KAK5804344.1"/>
    </source>
</evidence>
<dbReference type="InterPro" id="IPR008004">
    <property type="entry name" value="OCTOPUS-like"/>
</dbReference>
<feature type="region of interest" description="Disordered" evidence="2">
    <location>
        <begin position="828"/>
        <end position="861"/>
    </location>
</feature>
<dbReference type="InterPro" id="IPR052779">
    <property type="entry name" value="WDR62"/>
</dbReference>
<dbReference type="Pfam" id="PF24782">
    <property type="entry name" value="WD40_MABP1-WDR62_2nd"/>
    <property type="match status" value="1"/>
</dbReference>
<evidence type="ECO:0000259" key="3">
    <source>
        <dbReference type="Pfam" id="PF24782"/>
    </source>
</evidence>
<dbReference type="InterPro" id="IPR015943">
    <property type="entry name" value="WD40/YVTN_repeat-like_dom_sf"/>
</dbReference>
<dbReference type="InterPro" id="IPR056162">
    <property type="entry name" value="WD40_MABP1-WDR62_2nd"/>
</dbReference>
<reference evidence="4 5" key="1">
    <citation type="submission" date="2023-03" db="EMBL/GenBank/DDBJ databases">
        <title>WGS of Gossypium arboreum.</title>
        <authorList>
            <person name="Yu D."/>
        </authorList>
    </citation>
    <scope>NUCLEOTIDE SEQUENCE [LARGE SCALE GENOMIC DNA]</scope>
    <source>
        <tissue evidence="4">Leaf</tissue>
    </source>
</reference>
<feature type="domain" description="MABP1/WDR62 second WD40" evidence="3">
    <location>
        <begin position="400"/>
        <end position="725"/>
    </location>
</feature>
<dbReference type="InterPro" id="IPR011047">
    <property type="entry name" value="Quinoprotein_ADH-like_sf"/>
</dbReference>
<dbReference type="EMBL" id="JARKNE010000009">
    <property type="protein sequence ID" value="KAK5804344.1"/>
    <property type="molecule type" value="Genomic_DNA"/>
</dbReference>
<gene>
    <name evidence="4" type="ORF">PVK06_031993</name>
</gene>
<feature type="repeat" description="WD" evidence="1">
    <location>
        <begin position="606"/>
        <end position="647"/>
    </location>
</feature>
<dbReference type="PROSITE" id="PS50294">
    <property type="entry name" value="WD_REPEATS_REGION"/>
    <property type="match status" value="1"/>
</dbReference>
<dbReference type="Gene3D" id="2.130.10.10">
    <property type="entry name" value="YVTN repeat-like/Quinoprotein amine dehydrogenase"/>
    <property type="match status" value="4"/>
</dbReference>